<reference evidence="6" key="1">
    <citation type="submission" date="2020-10" db="EMBL/GenBank/DDBJ databases">
        <authorList>
            <person name="Gilroy R."/>
        </authorList>
    </citation>
    <scope>NUCLEOTIDE SEQUENCE</scope>
    <source>
        <strain evidence="6">11167</strain>
    </source>
</reference>
<evidence type="ECO:0000256" key="4">
    <source>
        <dbReference type="ARBA" id="ARBA00023014"/>
    </source>
</evidence>
<protein>
    <submittedName>
        <fullName evidence="6">Ferredoxin</fullName>
    </submittedName>
</protein>
<sequence length="165" mass="18625">MRIELTVDGKYLALSVSSDKPLDLLLEEDLEIRSLKNHCKGRMCGNCIVLVDGRPVLSCLVPSFSVRGTNVVTYDSFSRTRDYRDIEKAYASVGAYPCQECYASRTLLIEGIVRRYEMAGSEIDEEEILQEAFLVDCSCLDSASFLAVVRESIANRRKRKNVRRA</sequence>
<dbReference type="PANTHER" id="PTHR44379:SF8">
    <property type="entry name" value="XANTHINE DEHYDROGENASE IRON-SULFUR-BINDING SUBUNIT XDHC-RELATED"/>
    <property type="match status" value="1"/>
</dbReference>
<proteinExistence type="predicted"/>
<dbReference type="Gene3D" id="3.10.20.30">
    <property type="match status" value="1"/>
</dbReference>
<evidence type="ECO:0000256" key="1">
    <source>
        <dbReference type="ARBA" id="ARBA00022714"/>
    </source>
</evidence>
<evidence type="ECO:0000313" key="7">
    <source>
        <dbReference type="Proteomes" id="UP000823633"/>
    </source>
</evidence>
<organism evidence="6 7">
    <name type="scientific">Candidatus Aphodenecus pullistercoris</name>
    <dbReference type="NCBI Taxonomy" id="2840669"/>
    <lineage>
        <taxon>Bacteria</taxon>
        <taxon>Pseudomonadati</taxon>
        <taxon>Spirochaetota</taxon>
        <taxon>Spirochaetia</taxon>
        <taxon>Spirochaetales</taxon>
        <taxon>Candidatus Aphodenecus</taxon>
    </lineage>
</organism>
<evidence type="ECO:0000256" key="3">
    <source>
        <dbReference type="ARBA" id="ARBA00023004"/>
    </source>
</evidence>
<gene>
    <name evidence="6" type="ORF">IAC42_04745</name>
</gene>
<dbReference type="Proteomes" id="UP000823633">
    <property type="component" value="Unassembled WGS sequence"/>
</dbReference>
<keyword evidence="1" id="KW-0001">2Fe-2S</keyword>
<keyword evidence="2" id="KW-0479">Metal-binding</keyword>
<comment type="caution">
    <text evidence="6">The sequence shown here is derived from an EMBL/GenBank/DDBJ whole genome shotgun (WGS) entry which is preliminary data.</text>
</comment>
<dbReference type="InterPro" id="IPR001041">
    <property type="entry name" value="2Fe-2S_ferredoxin-type"/>
</dbReference>
<dbReference type="AlphaFoldDB" id="A0A9D9EDE7"/>
<dbReference type="GO" id="GO:0051537">
    <property type="term" value="F:2 iron, 2 sulfur cluster binding"/>
    <property type="evidence" value="ECO:0007669"/>
    <property type="project" value="UniProtKB-KW"/>
</dbReference>
<dbReference type="InterPro" id="IPR036010">
    <property type="entry name" value="2Fe-2S_ferredoxin-like_sf"/>
</dbReference>
<reference evidence="6" key="2">
    <citation type="journal article" date="2021" name="PeerJ">
        <title>Extensive microbial diversity within the chicken gut microbiome revealed by metagenomics and culture.</title>
        <authorList>
            <person name="Gilroy R."/>
            <person name="Ravi A."/>
            <person name="Getino M."/>
            <person name="Pursley I."/>
            <person name="Horton D.L."/>
            <person name="Alikhan N.F."/>
            <person name="Baker D."/>
            <person name="Gharbi K."/>
            <person name="Hall N."/>
            <person name="Watson M."/>
            <person name="Adriaenssens E.M."/>
            <person name="Foster-Nyarko E."/>
            <person name="Jarju S."/>
            <person name="Secka A."/>
            <person name="Antonio M."/>
            <person name="Oren A."/>
            <person name="Chaudhuri R.R."/>
            <person name="La Ragione R."/>
            <person name="Hildebrand F."/>
            <person name="Pallen M.J."/>
        </authorList>
    </citation>
    <scope>NUCLEOTIDE SEQUENCE</scope>
    <source>
        <strain evidence="6">11167</strain>
    </source>
</reference>
<evidence type="ECO:0000259" key="5">
    <source>
        <dbReference type="PROSITE" id="PS51085"/>
    </source>
</evidence>
<dbReference type="InterPro" id="IPR012675">
    <property type="entry name" value="Beta-grasp_dom_sf"/>
</dbReference>
<accession>A0A9D9EDE7</accession>
<dbReference type="InterPro" id="IPR051452">
    <property type="entry name" value="Diverse_Oxidoreductases"/>
</dbReference>
<dbReference type="PROSITE" id="PS51085">
    <property type="entry name" value="2FE2S_FER_2"/>
    <property type="match status" value="1"/>
</dbReference>
<keyword evidence="4" id="KW-0411">Iron-sulfur</keyword>
<feature type="domain" description="2Fe-2S ferredoxin-type" evidence="5">
    <location>
        <begin position="1"/>
        <end position="77"/>
    </location>
</feature>
<dbReference type="PANTHER" id="PTHR44379">
    <property type="entry name" value="OXIDOREDUCTASE WITH IRON-SULFUR SUBUNIT"/>
    <property type="match status" value="1"/>
</dbReference>
<dbReference type="GO" id="GO:0046872">
    <property type="term" value="F:metal ion binding"/>
    <property type="evidence" value="ECO:0007669"/>
    <property type="project" value="UniProtKB-KW"/>
</dbReference>
<name>A0A9D9EDE7_9SPIR</name>
<evidence type="ECO:0000313" key="6">
    <source>
        <dbReference type="EMBL" id="MBO8443049.1"/>
    </source>
</evidence>
<keyword evidence="3" id="KW-0408">Iron</keyword>
<dbReference type="EMBL" id="JADIMU010000030">
    <property type="protein sequence ID" value="MBO8443049.1"/>
    <property type="molecule type" value="Genomic_DNA"/>
</dbReference>
<evidence type="ECO:0000256" key="2">
    <source>
        <dbReference type="ARBA" id="ARBA00022723"/>
    </source>
</evidence>
<dbReference type="SUPFAM" id="SSF54292">
    <property type="entry name" value="2Fe-2S ferredoxin-like"/>
    <property type="match status" value="1"/>
</dbReference>